<evidence type="ECO:0000313" key="3">
    <source>
        <dbReference type="EMBL" id="MFC5660397.1"/>
    </source>
</evidence>
<gene>
    <name evidence="3" type="ORF">ACFP3J_33640</name>
</gene>
<organism evidence="3 4">
    <name type="scientific">Streptomyces nogalater</name>
    <dbReference type="NCBI Taxonomy" id="38314"/>
    <lineage>
        <taxon>Bacteria</taxon>
        <taxon>Bacillati</taxon>
        <taxon>Actinomycetota</taxon>
        <taxon>Actinomycetes</taxon>
        <taxon>Kitasatosporales</taxon>
        <taxon>Streptomycetaceae</taxon>
        <taxon>Streptomyces</taxon>
    </lineage>
</organism>
<reference evidence="4" key="1">
    <citation type="journal article" date="2019" name="Int. J. Syst. Evol. Microbiol.">
        <title>The Global Catalogue of Microorganisms (GCM) 10K type strain sequencing project: providing services to taxonomists for standard genome sequencing and annotation.</title>
        <authorList>
            <consortium name="The Broad Institute Genomics Platform"/>
            <consortium name="The Broad Institute Genome Sequencing Center for Infectious Disease"/>
            <person name="Wu L."/>
            <person name="Ma J."/>
        </authorList>
    </citation>
    <scope>NUCLEOTIDE SEQUENCE [LARGE SCALE GENOMIC DNA]</scope>
    <source>
        <strain evidence="4">KCTC 5701</strain>
    </source>
</reference>
<accession>A0ABW0WQ95</accession>
<keyword evidence="3" id="KW-0449">Lipoprotein</keyword>
<dbReference type="InterPro" id="IPR044058">
    <property type="entry name" value="Lipoprotein_23"/>
</dbReference>
<feature type="compositionally biased region" description="Acidic residues" evidence="1">
    <location>
        <begin position="98"/>
        <end position="110"/>
    </location>
</feature>
<name>A0ABW0WQ95_STRNO</name>
<evidence type="ECO:0000313" key="4">
    <source>
        <dbReference type="Proteomes" id="UP001596065"/>
    </source>
</evidence>
<feature type="chain" id="PRO_5046360481" evidence="2">
    <location>
        <begin position="29"/>
        <end position="242"/>
    </location>
</feature>
<dbReference type="RefSeq" id="WP_344348913.1">
    <property type="nucleotide sequence ID" value="NZ_BAAASM010000020.1"/>
</dbReference>
<sequence>MQVRVGKVGGRAAVAAALAVLLGGCAEAADDDGKTSASASAGAEGAAGDNGKKAAAADRGGTVGPAGSACELPVSFGIAKDWKPKSIDADKELSQVSEGEDGGNGEDGDLAGELAEALLRQGPVTAACEIDAKPSGNIGFLRVWKGRPGDADAGGVLRAFVAAEKDVDKAEYHSFKTGGGVAAVEVEYLKTNKLLEETKEESAFAVGTPDGPVVLHLGGLDTREHEEMLPAYDLAKRTLTLS</sequence>
<protein>
    <submittedName>
        <fullName evidence="3">Lipoprotein</fullName>
    </submittedName>
</protein>
<dbReference type="PROSITE" id="PS51257">
    <property type="entry name" value="PROKAR_LIPOPROTEIN"/>
    <property type="match status" value="1"/>
</dbReference>
<feature type="region of interest" description="Disordered" evidence="1">
    <location>
        <begin position="32"/>
        <end position="60"/>
    </location>
</feature>
<feature type="region of interest" description="Disordered" evidence="1">
    <location>
        <begin position="91"/>
        <end position="110"/>
    </location>
</feature>
<dbReference type="EMBL" id="JBHSOE010000096">
    <property type="protein sequence ID" value="MFC5660397.1"/>
    <property type="molecule type" value="Genomic_DNA"/>
</dbReference>
<dbReference type="Proteomes" id="UP001596065">
    <property type="component" value="Unassembled WGS sequence"/>
</dbReference>
<comment type="caution">
    <text evidence="3">The sequence shown here is derived from an EMBL/GenBank/DDBJ whole genome shotgun (WGS) entry which is preliminary data.</text>
</comment>
<evidence type="ECO:0000256" key="2">
    <source>
        <dbReference type="SAM" id="SignalP"/>
    </source>
</evidence>
<keyword evidence="2" id="KW-0732">Signal</keyword>
<feature type="signal peptide" evidence="2">
    <location>
        <begin position="1"/>
        <end position="28"/>
    </location>
</feature>
<feature type="compositionally biased region" description="Low complexity" evidence="1">
    <location>
        <begin position="35"/>
        <end position="49"/>
    </location>
</feature>
<proteinExistence type="predicted"/>
<dbReference type="Pfam" id="PF18966">
    <property type="entry name" value="Lipoprotein_23"/>
    <property type="match status" value="1"/>
</dbReference>
<keyword evidence="4" id="KW-1185">Reference proteome</keyword>
<evidence type="ECO:0000256" key="1">
    <source>
        <dbReference type="SAM" id="MobiDB-lite"/>
    </source>
</evidence>